<dbReference type="InterPro" id="IPR032808">
    <property type="entry name" value="DoxX"/>
</dbReference>
<comment type="caution">
    <text evidence="6">The sequence shown here is derived from an EMBL/GenBank/DDBJ whole genome shotgun (WGS) entry which is preliminary data.</text>
</comment>
<sequence>MTATIASAVPTTSTNTISRKARNAGRAISGLVVAFLLFDSLSKIAGVQAVKDASAELGIHAHLVPVIGIVLLACVAFYVVPRTSILGAVLLTGYLGGAVTINMVNEKPLVSTTLFAVYFGVAVWAGIWLRDSRVRAIMPVLIGK</sequence>
<gene>
    <name evidence="6" type="ORF">FGL95_10525</name>
</gene>
<evidence type="ECO:0000313" key="7">
    <source>
        <dbReference type="Proteomes" id="UP000535543"/>
    </source>
</evidence>
<keyword evidence="7" id="KW-1185">Reference proteome</keyword>
<evidence type="ECO:0000313" key="6">
    <source>
        <dbReference type="EMBL" id="NMN95465.1"/>
    </source>
</evidence>
<reference evidence="6 7" key="2">
    <citation type="submission" date="2020-06" db="EMBL/GenBank/DDBJ databases">
        <title>Antribacter stalactiti gen. nov., sp. nov., a new member of the family Nacardiaceae isolated from a cave.</title>
        <authorList>
            <person name="Kim I.S."/>
        </authorList>
    </citation>
    <scope>NUCLEOTIDE SEQUENCE [LARGE SCALE GENOMIC DNA]</scope>
    <source>
        <strain evidence="6 7">YC2-7</strain>
    </source>
</reference>
<evidence type="ECO:0000256" key="2">
    <source>
        <dbReference type="ARBA" id="ARBA00022692"/>
    </source>
</evidence>
<accession>A0A848K963</accession>
<keyword evidence="2 5" id="KW-0812">Transmembrane</keyword>
<dbReference type="EMBL" id="VCQU01000003">
    <property type="protein sequence ID" value="NMN95465.1"/>
    <property type="molecule type" value="Genomic_DNA"/>
</dbReference>
<proteinExistence type="predicted"/>
<protein>
    <submittedName>
        <fullName evidence="6">DoxX family protein</fullName>
    </submittedName>
</protein>
<keyword evidence="4 5" id="KW-0472">Membrane</keyword>
<dbReference type="GO" id="GO:0016020">
    <property type="term" value="C:membrane"/>
    <property type="evidence" value="ECO:0007669"/>
    <property type="project" value="UniProtKB-SubCell"/>
</dbReference>
<feature type="transmembrane region" description="Helical" evidence="5">
    <location>
        <begin position="27"/>
        <end position="47"/>
    </location>
</feature>
<evidence type="ECO:0000256" key="4">
    <source>
        <dbReference type="ARBA" id="ARBA00023136"/>
    </source>
</evidence>
<dbReference type="Proteomes" id="UP000535543">
    <property type="component" value="Unassembled WGS sequence"/>
</dbReference>
<dbReference type="Pfam" id="PF13564">
    <property type="entry name" value="DoxX_2"/>
    <property type="match status" value="1"/>
</dbReference>
<evidence type="ECO:0000256" key="3">
    <source>
        <dbReference type="ARBA" id="ARBA00022989"/>
    </source>
</evidence>
<evidence type="ECO:0000256" key="5">
    <source>
        <dbReference type="SAM" id="Phobius"/>
    </source>
</evidence>
<dbReference type="RefSeq" id="WP_169586364.1">
    <property type="nucleotide sequence ID" value="NZ_VCQU01000003.1"/>
</dbReference>
<organism evidence="6 7">
    <name type="scientific">Antrihabitans stalactiti</name>
    <dbReference type="NCBI Taxonomy" id="2584121"/>
    <lineage>
        <taxon>Bacteria</taxon>
        <taxon>Bacillati</taxon>
        <taxon>Actinomycetota</taxon>
        <taxon>Actinomycetes</taxon>
        <taxon>Mycobacteriales</taxon>
        <taxon>Nocardiaceae</taxon>
        <taxon>Antrihabitans</taxon>
    </lineage>
</organism>
<evidence type="ECO:0000256" key="1">
    <source>
        <dbReference type="ARBA" id="ARBA00004141"/>
    </source>
</evidence>
<reference evidence="6 7" key="1">
    <citation type="submission" date="2019-05" db="EMBL/GenBank/DDBJ databases">
        <authorList>
            <person name="Lee S.D."/>
        </authorList>
    </citation>
    <scope>NUCLEOTIDE SEQUENCE [LARGE SCALE GENOMIC DNA]</scope>
    <source>
        <strain evidence="6 7">YC2-7</strain>
    </source>
</reference>
<comment type="subcellular location">
    <subcellularLocation>
        <location evidence="1">Membrane</location>
        <topology evidence="1">Multi-pass membrane protein</topology>
    </subcellularLocation>
</comment>
<name>A0A848K963_9NOCA</name>
<keyword evidence="3 5" id="KW-1133">Transmembrane helix</keyword>
<dbReference type="AlphaFoldDB" id="A0A848K963"/>
<feature type="transmembrane region" description="Helical" evidence="5">
    <location>
        <begin position="110"/>
        <end position="129"/>
    </location>
</feature>
<feature type="transmembrane region" description="Helical" evidence="5">
    <location>
        <begin position="85"/>
        <end position="104"/>
    </location>
</feature>
<feature type="transmembrane region" description="Helical" evidence="5">
    <location>
        <begin position="59"/>
        <end position="80"/>
    </location>
</feature>